<feature type="transmembrane region" description="Helical" evidence="9">
    <location>
        <begin position="284"/>
        <end position="305"/>
    </location>
</feature>
<keyword evidence="2" id="KW-1003">Cell membrane</keyword>
<feature type="transmembrane region" description="Helical" evidence="9">
    <location>
        <begin position="529"/>
        <end position="550"/>
    </location>
</feature>
<dbReference type="HAMAP" id="MF_02078">
    <property type="entry name" value="MurJ_MviN"/>
    <property type="match status" value="1"/>
</dbReference>
<feature type="transmembrane region" description="Helical" evidence="9">
    <location>
        <begin position="437"/>
        <end position="455"/>
    </location>
</feature>
<keyword evidence="7 9" id="KW-0472">Membrane</keyword>
<feature type="transmembrane region" description="Helical" evidence="9">
    <location>
        <begin position="407"/>
        <end position="425"/>
    </location>
</feature>
<dbReference type="GO" id="GO:0015648">
    <property type="term" value="F:lipid-linked peptidoglycan transporter activity"/>
    <property type="evidence" value="ECO:0007669"/>
    <property type="project" value="TreeGrafter"/>
</dbReference>
<dbReference type="GO" id="GO:0008360">
    <property type="term" value="P:regulation of cell shape"/>
    <property type="evidence" value="ECO:0007669"/>
    <property type="project" value="UniProtKB-KW"/>
</dbReference>
<evidence type="ECO:0000256" key="9">
    <source>
        <dbReference type="SAM" id="Phobius"/>
    </source>
</evidence>
<keyword evidence="5" id="KW-0573">Peptidoglycan synthesis</keyword>
<accession>A0A6J6EQ92</accession>
<feature type="transmembrane region" description="Helical" evidence="9">
    <location>
        <begin position="91"/>
        <end position="109"/>
    </location>
</feature>
<dbReference type="InterPro" id="IPR051050">
    <property type="entry name" value="Lipid_II_flippase_MurJ/MviN"/>
</dbReference>
<protein>
    <submittedName>
        <fullName evidence="10">Unannotated protein</fullName>
    </submittedName>
</protein>
<dbReference type="InterPro" id="IPR004268">
    <property type="entry name" value="MurJ"/>
</dbReference>
<evidence type="ECO:0000256" key="1">
    <source>
        <dbReference type="ARBA" id="ARBA00004651"/>
    </source>
</evidence>
<name>A0A6J6EQ92_9ZZZZ</name>
<feature type="transmembrane region" description="Helical" evidence="9">
    <location>
        <begin position="242"/>
        <end position="263"/>
    </location>
</feature>
<sequence length="575" mass="61389">MGETGPKEERIVVGDGAADAETPDGLEIDGRDIGRDEQDGMSHILRSNAIVALGTGLSRFTGMLRVIVFGVVIGQTALADAYDGANNSPNAVYELLLGGVLSAALVPMFSRMLEDDDRESAEAIVGTAIIALAALTAIATFFAPWVFRVFSLNPAEGIDVDQFRTVGTALTRIFLLQIFFYGVSALLGSLLNAQRRFFAAAWSPVLANIVIICTLLYVPILLHHPDDGIPLAEVLNSPSFRWLLGLGATGGIALQALVLLPAIHRAGLNFRFRFRPRHPAVKRLIALSGWTFGYVMANQLTVIVVKNLAEPGSGGQDAFAKASTFFYFPHGLLAMSIATTFIPEMARAVSRRDKTAFIERTNLGIRLVGLLTFPAAFAFLVLARPVIGLLLQHGEFDATAADTTARALAGLALGLVGYSVYLFALRGFYAHQDTRTPFVINCFQNVLNIILAFALSPTFDVLGLGIAFSVSYVVAAIAALYVLKVKVRGFSALDVLLGLARLVIAAASMGIVMWVVLRPIGANSGGGALVKIVVGSAVGVLTYIGALTVLRAPEVEHLRVLRDRVRSLRRGSAGQ</sequence>
<dbReference type="PRINTS" id="PR01806">
    <property type="entry name" value="VIRFACTRMVIN"/>
</dbReference>
<dbReference type="PANTHER" id="PTHR47019">
    <property type="entry name" value="LIPID II FLIPPASE MURJ"/>
    <property type="match status" value="1"/>
</dbReference>
<dbReference type="GO" id="GO:0009252">
    <property type="term" value="P:peptidoglycan biosynthetic process"/>
    <property type="evidence" value="ECO:0007669"/>
    <property type="project" value="UniProtKB-KW"/>
</dbReference>
<dbReference type="GO" id="GO:0005886">
    <property type="term" value="C:plasma membrane"/>
    <property type="evidence" value="ECO:0007669"/>
    <property type="project" value="UniProtKB-SubCell"/>
</dbReference>
<dbReference type="NCBIfam" id="TIGR01695">
    <property type="entry name" value="murJ_mviN"/>
    <property type="match status" value="1"/>
</dbReference>
<dbReference type="CDD" id="cd13123">
    <property type="entry name" value="MATE_MurJ_like"/>
    <property type="match status" value="1"/>
</dbReference>
<evidence type="ECO:0000256" key="7">
    <source>
        <dbReference type="ARBA" id="ARBA00023136"/>
    </source>
</evidence>
<feature type="transmembrane region" description="Helical" evidence="9">
    <location>
        <begin position="461"/>
        <end position="483"/>
    </location>
</feature>
<keyword evidence="4" id="KW-0133">Cell shape</keyword>
<gene>
    <name evidence="10" type="ORF">UFOPK1722_00719</name>
</gene>
<evidence type="ECO:0000256" key="2">
    <source>
        <dbReference type="ARBA" id="ARBA00022475"/>
    </source>
</evidence>
<feature type="transmembrane region" description="Helical" evidence="9">
    <location>
        <begin position="173"/>
        <end position="193"/>
    </location>
</feature>
<evidence type="ECO:0000256" key="4">
    <source>
        <dbReference type="ARBA" id="ARBA00022960"/>
    </source>
</evidence>
<feature type="transmembrane region" description="Helical" evidence="9">
    <location>
        <begin position="495"/>
        <end position="517"/>
    </location>
</feature>
<dbReference type="Pfam" id="PF03023">
    <property type="entry name" value="MurJ"/>
    <property type="match status" value="1"/>
</dbReference>
<evidence type="ECO:0000256" key="8">
    <source>
        <dbReference type="SAM" id="MobiDB-lite"/>
    </source>
</evidence>
<dbReference type="GO" id="GO:0034204">
    <property type="term" value="P:lipid translocation"/>
    <property type="evidence" value="ECO:0007669"/>
    <property type="project" value="TreeGrafter"/>
</dbReference>
<feature type="transmembrane region" description="Helical" evidence="9">
    <location>
        <begin position="205"/>
        <end position="222"/>
    </location>
</feature>
<evidence type="ECO:0000256" key="5">
    <source>
        <dbReference type="ARBA" id="ARBA00022984"/>
    </source>
</evidence>
<feature type="transmembrane region" description="Helical" evidence="9">
    <location>
        <begin position="62"/>
        <end position="79"/>
    </location>
</feature>
<feature type="transmembrane region" description="Helical" evidence="9">
    <location>
        <begin position="325"/>
        <end position="342"/>
    </location>
</feature>
<comment type="subcellular location">
    <subcellularLocation>
        <location evidence="1">Cell membrane</location>
        <topology evidence="1">Multi-pass membrane protein</topology>
    </subcellularLocation>
</comment>
<feature type="transmembrane region" description="Helical" evidence="9">
    <location>
        <begin position="363"/>
        <end position="387"/>
    </location>
</feature>
<feature type="compositionally biased region" description="Basic and acidic residues" evidence="8">
    <location>
        <begin position="1"/>
        <end position="12"/>
    </location>
</feature>
<proteinExistence type="inferred from homology"/>
<dbReference type="EMBL" id="CAEZTS010000048">
    <property type="protein sequence ID" value="CAB4576673.1"/>
    <property type="molecule type" value="Genomic_DNA"/>
</dbReference>
<evidence type="ECO:0000256" key="6">
    <source>
        <dbReference type="ARBA" id="ARBA00022989"/>
    </source>
</evidence>
<organism evidence="10">
    <name type="scientific">freshwater metagenome</name>
    <dbReference type="NCBI Taxonomy" id="449393"/>
    <lineage>
        <taxon>unclassified sequences</taxon>
        <taxon>metagenomes</taxon>
        <taxon>ecological metagenomes</taxon>
    </lineage>
</organism>
<feature type="transmembrane region" description="Helical" evidence="9">
    <location>
        <begin position="121"/>
        <end position="147"/>
    </location>
</feature>
<evidence type="ECO:0000313" key="10">
    <source>
        <dbReference type="EMBL" id="CAB4576673.1"/>
    </source>
</evidence>
<feature type="region of interest" description="Disordered" evidence="8">
    <location>
        <begin position="1"/>
        <end position="20"/>
    </location>
</feature>
<keyword evidence="3 9" id="KW-0812">Transmembrane</keyword>
<keyword evidence="6 9" id="KW-1133">Transmembrane helix</keyword>
<dbReference type="AlphaFoldDB" id="A0A6J6EQ92"/>
<dbReference type="PANTHER" id="PTHR47019:SF1">
    <property type="entry name" value="LIPID II FLIPPASE MURJ"/>
    <property type="match status" value="1"/>
</dbReference>
<evidence type="ECO:0000256" key="3">
    <source>
        <dbReference type="ARBA" id="ARBA00022692"/>
    </source>
</evidence>
<reference evidence="10" key="1">
    <citation type="submission" date="2020-05" db="EMBL/GenBank/DDBJ databases">
        <authorList>
            <person name="Chiriac C."/>
            <person name="Salcher M."/>
            <person name="Ghai R."/>
            <person name="Kavagutti S V."/>
        </authorList>
    </citation>
    <scope>NUCLEOTIDE SEQUENCE</scope>
</reference>